<dbReference type="AlphaFoldDB" id="A0A7G9Z518"/>
<protein>
    <submittedName>
        <fullName evidence="1">Elongation factor 1-alpha</fullName>
    </submittedName>
</protein>
<proteinExistence type="predicted"/>
<name>A0A7G9Z518_9EURY</name>
<dbReference type="GO" id="GO:0003746">
    <property type="term" value="F:translation elongation factor activity"/>
    <property type="evidence" value="ECO:0007669"/>
    <property type="project" value="UniProtKB-KW"/>
</dbReference>
<accession>A0A7G9Z518</accession>
<organism evidence="1">
    <name type="scientific">Candidatus Methanophaga sp. ANME-1 ERB7</name>
    <dbReference type="NCBI Taxonomy" id="2759913"/>
    <lineage>
        <taxon>Archaea</taxon>
        <taxon>Methanobacteriati</taxon>
        <taxon>Methanobacteriota</taxon>
        <taxon>Stenosarchaea group</taxon>
        <taxon>Methanomicrobia</taxon>
        <taxon>Candidatus Methanophagales</taxon>
        <taxon>Candidatus Methanophagaceae</taxon>
        <taxon>Candidatus Methanophaga</taxon>
    </lineage>
</organism>
<dbReference type="Gene3D" id="3.40.50.300">
    <property type="entry name" value="P-loop containing nucleotide triphosphate hydrolases"/>
    <property type="match status" value="1"/>
</dbReference>
<keyword evidence="1" id="KW-0648">Protein biosynthesis</keyword>
<dbReference type="EMBL" id="MT631611">
    <property type="protein sequence ID" value="QNO55352.1"/>
    <property type="molecule type" value="Genomic_DNA"/>
</dbReference>
<keyword evidence="1" id="KW-0251">Elongation factor</keyword>
<evidence type="ECO:0000313" key="1">
    <source>
        <dbReference type="EMBL" id="QNO55352.1"/>
    </source>
</evidence>
<reference evidence="1" key="1">
    <citation type="submission" date="2020-06" db="EMBL/GenBank/DDBJ databases">
        <title>Unique genomic features of the anaerobic methanotrophic archaea.</title>
        <authorList>
            <person name="Chadwick G.L."/>
            <person name="Skennerton C.T."/>
            <person name="Laso-Perez R."/>
            <person name="Leu A.O."/>
            <person name="Speth D.R."/>
            <person name="Yu H."/>
            <person name="Morgan-Lang C."/>
            <person name="Hatzenpichler R."/>
            <person name="Goudeau D."/>
            <person name="Malmstrom R."/>
            <person name="Brazelton W.J."/>
            <person name="Woyke T."/>
            <person name="Hallam S.J."/>
            <person name="Tyson G.W."/>
            <person name="Wegener G."/>
            <person name="Boetius A."/>
            <person name="Orphan V."/>
        </authorList>
    </citation>
    <scope>NUCLEOTIDE SEQUENCE</scope>
</reference>
<gene>
    <name evidence="1" type="primary">tuf_2</name>
    <name evidence="1" type="ORF">LFMFKLDH_00006</name>
</gene>
<sequence>MNESQKEILALLGLVGYKEEHVIFIPVSALDGVNITKKSDKETWFDGPTLFRSVRPHESAG</sequence>
<dbReference type="InterPro" id="IPR027417">
    <property type="entry name" value="P-loop_NTPase"/>
</dbReference>